<keyword evidence="3" id="KW-0029">Amino-acid transport</keyword>
<accession>A0A2M6UGJ0</accession>
<dbReference type="RefSeq" id="WP_100178813.1">
    <property type="nucleotide sequence ID" value="NZ_LFJC01000003.1"/>
</dbReference>
<feature type="domain" description="Leucine-binding protein" evidence="5">
    <location>
        <begin position="24"/>
        <end position="364"/>
    </location>
</feature>
<keyword evidence="2 4" id="KW-0732">Signal</keyword>
<keyword evidence="3" id="KW-0813">Transport</keyword>
<evidence type="ECO:0000256" key="4">
    <source>
        <dbReference type="SAM" id="SignalP"/>
    </source>
</evidence>
<dbReference type="CDD" id="cd06333">
    <property type="entry name" value="PBP1_ABC_RPA1789-like"/>
    <property type="match status" value="1"/>
</dbReference>
<gene>
    <name evidence="6" type="ORF">TSA1_25150</name>
</gene>
<dbReference type="InterPro" id="IPR028082">
    <property type="entry name" value="Peripla_BP_I"/>
</dbReference>
<comment type="caution">
    <text evidence="6">The sequence shown here is derived from an EMBL/GenBank/DDBJ whole genome shotgun (WGS) entry which is preliminary data.</text>
</comment>
<protein>
    <submittedName>
        <fullName evidence="6">Branched-chain amino acid ABC transporter substrate-binding protein</fullName>
    </submittedName>
</protein>
<feature type="signal peptide" evidence="4">
    <location>
        <begin position="1"/>
        <end position="21"/>
    </location>
</feature>
<keyword evidence="7" id="KW-1185">Reference proteome</keyword>
<dbReference type="GO" id="GO:0006865">
    <property type="term" value="P:amino acid transport"/>
    <property type="evidence" value="ECO:0007669"/>
    <property type="project" value="UniProtKB-KW"/>
</dbReference>
<proteinExistence type="inferred from homology"/>
<evidence type="ECO:0000256" key="2">
    <source>
        <dbReference type="ARBA" id="ARBA00022729"/>
    </source>
</evidence>
<dbReference type="SUPFAM" id="SSF53822">
    <property type="entry name" value="Periplasmic binding protein-like I"/>
    <property type="match status" value="1"/>
</dbReference>
<evidence type="ECO:0000259" key="5">
    <source>
        <dbReference type="Pfam" id="PF13458"/>
    </source>
</evidence>
<dbReference type="PANTHER" id="PTHR30483:SF38">
    <property type="entry name" value="BLR7848 PROTEIN"/>
    <property type="match status" value="1"/>
</dbReference>
<evidence type="ECO:0000256" key="3">
    <source>
        <dbReference type="ARBA" id="ARBA00022970"/>
    </source>
</evidence>
<dbReference type="InterPro" id="IPR028081">
    <property type="entry name" value="Leu-bd"/>
</dbReference>
<evidence type="ECO:0000256" key="1">
    <source>
        <dbReference type="ARBA" id="ARBA00010062"/>
    </source>
</evidence>
<feature type="chain" id="PRO_5014617427" evidence="4">
    <location>
        <begin position="22"/>
        <end position="382"/>
    </location>
</feature>
<evidence type="ECO:0000313" key="7">
    <source>
        <dbReference type="Proteomes" id="UP000228930"/>
    </source>
</evidence>
<dbReference type="Gene3D" id="3.40.50.2300">
    <property type="match status" value="2"/>
</dbReference>
<dbReference type="Proteomes" id="UP000228930">
    <property type="component" value="Unassembled WGS sequence"/>
</dbReference>
<dbReference type="InterPro" id="IPR051010">
    <property type="entry name" value="BCAA_transport"/>
</dbReference>
<organism evidence="6 7">
    <name type="scientific">Bradyrhizobium nitroreducens</name>
    <dbReference type="NCBI Taxonomy" id="709803"/>
    <lineage>
        <taxon>Bacteria</taxon>
        <taxon>Pseudomonadati</taxon>
        <taxon>Pseudomonadota</taxon>
        <taxon>Alphaproteobacteria</taxon>
        <taxon>Hyphomicrobiales</taxon>
        <taxon>Nitrobacteraceae</taxon>
        <taxon>Bradyrhizobium</taxon>
    </lineage>
</organism>
<sequence>MLKCAGAALLAIRLLVMPAQAADINVGILLSATGPAAAIGNAERNGTSFGATEIAGHKVNYLFLDEASDSTAAVAALRKLFQGSQIDILVGPTTTPGSFAVIDPAVEYRLPVITLAPVNALVAPVDARKRWIFKTTTNDDHEATPLFAHMKTNGVKTLALIGFGDSYGDAWSKVGADMSAANGIKLVADEKYARTDTTVSGQVLKIVAANPDAVLIAASGAPAALPLLQLREKGYEGKVYGTLGATFGDFRKLTGAQGDGIFVPLSPAVGAASLPDEHPAKQAALEFIRRYEAKFGPGSRNIFAGSAYDALLLIERAAPAALKAGEPGTAEFREGLRSAIEGLKGVAGSRGVYNYGANDHTGLDQSALTLGRLEKSEWVAVP</sequence>
<comment type="similarity">
    <text evidence="1">Belongs to the leucine-binding protein family.</text>
</comment>
<dbReference type="PANTHER" id="PTHR30483">
    <property type="entry name" value="LEUCINE-SPECIFIC-BINDING PROTEIN"/>
    <property type="match status" value="1"/>
</dbReference>
<reference evidence="6 7" key="1">
    <citation type="submission" date="2015-06" db="EMBL/GenBank/DDBJ databases">
        <title>Comparative genome analysis of nirS-carrying Bradyrhizobium sp. strains.</title>
        <authorList>
            <person name="Ishii S."/>
            <person name="Jang J."/>
            <person name="Nishizawa T."/>
            <person name="Senoo K."/>
        </authorList>
    </citation>
    <scope>NUCLEOTIDE SEQUENCE [LARGE SCALE GENOMIC DNA]</scope>
    <source>
        <strain evidence="6 7">TSA1</strain>
    </source>
</reference>
<dbReference type="AlphaFoldDB" id="A0A2M6UGJ0"/>
<dbReference type="Pfam" id="PF13458">
    <property type="entry name" value="Peripla_BP_6"/>
    <property type="match status" value="1"/>
</dbReference>
<name>A0A2M6UGJ0_9BRAD</name>
<dbReference type="EMBL" id="LFJC01000003">
    <property type="protein sequence ID" value="PIT03679.1"/>
    <property type="molecule type" value="Genomic_DNA"/>
</dbReference>
<evidence type="ECO:0000313" key="6">
    <source>
        <dbReference type="EMBL" id="PIT03679.1"/>
    </source>
</evidence>